<dbReference type="AlphaFoldDB" id="A0A1G8R1H5"/>
<keyword evidence="2" id="KW-0175">Coiled coil</keyword>
<dbReference type="RefSeq" id="WP_093192251.1">
    <property type="nucleotide sequence ID" value="NZ_FNEV01000002.1"/>
</dbReference>
<evidence type="ECO:0000259" key="3">
    <source>
        <dbReference type="SMART" id="SM00065"/>
    </source>
</evidence>
<sequence length="692" mass="79570">MSGSIWDHLTRHQEKQVYIIDRATRAVISNASSTLPVRVKEDPEKVPPSFYVKDDIVIYELPDHQVMVEGETDIDVDFWSKQIPWLTYLFEENKHASQVLTDMANTLASKMYDEDILEVVIQTVIEAVPFADTGFLFLHDKQIDKLLIHAAVGFREESYRKTRLKKGEGVSGQVYATGIPEVINGEKNIRKAMTSMSDYNYTHYIKATKGREFPDCMISVPLMFENEILGVLTIDSFEAGGYFTQADLSLVKALADHAAIVLTHGRVYANEKKKREEYETTLQALRKEHEMVRRTTDFHHRLTNIAARGEGAEAIFNALKQTISYPFAVYDFLLHPYFETEGAARKELMPSFLTHPRVKNVRKTHKWNQIPLEKERLIVLPIIGVEDIWGFLCVWMPEDDIVENDIVLFEYGATVLSLELTKEEAIKEAEQGVKGELVEGLLSGKAQKTLEVQAANLGLTPGDYYSMVLTRLTPGSVAGLLPQHVKWKKEEIIRAFEEEFDKRGIKGIVAYYRSYIFAMASFDEQNGKKQARLEMKQLVDRLESWHLPLQTGVGRVHKNLNNVNHSLEDAEKCMELMTKENDPKVISFVSAGISRFLLQHSEEELNLFVDDILGPLLQYDRKKKSDFMETLISYVRYDKELKQVTEVLNVHHNTLYYRISRIQAILDIDFSDFEDWFNVQLACHVHDFLEQQ</sequence>
<evidence type="ECO:0000256" key="1">
    <source>
        <dbReference type="ARBA" id="ARBA00006754"/>
    </source>
</evidence>
<dbReference type="InterPro" id="IPR025736">
    <property type="entry name" value="PucR_C-HTH_dom"/>
</dbReference>
<dbReference type="InterPro" id="IPR041522">
    <property type="entry name" value="CdaR_GGDEF"/>
</dbReference>
<dbReference type="InterPro" id="IPR051448">
    <property type="entry name" value="CdaR-like_regulators"/>
</dbReference>
<dbReference type="InterPro" id="IPR029016">
    <property type="entry name" value="GAF-like_dom_sf"/>
</dbReference>
<evidence type="ECO:0000313" key="4">
    <source>
        <dbReference type="EMBL" id="SDJ10826.1"/>
    </source>
</evidence>
<feature type="domain" description="GAF" evidence="3">
    <location>
        <begin position="114"/>
        <end position="272"/>
    </location>
</feature>
<dbReference type="InterPro" id="IPR003018">
    <property type="entry name" value="GAF"/>
</dbReference>
<evidence type="ECO:0000313" key="5">
    <source>
        <dbReference type="Proteomes" id="UP000199225"/>
    </source>
</evidence>
<dbReference type="OrthoDB" id="143422at2"/>
<dbReference type="EMBL" id="FNEV01000002">
    <property type="protein sequence ID" value="SDJ10826.1"/>
    <property type="molecule type" value="Genomic_DNA"/>
</dbReference>
<proteinExistence type="inferred from homology"/>
<dbReference type="Proteomes" id="UP000199225">
    <property type="component" value="Unassembled WGS sequence"/>
</dbReference>
<evidence type="ECO:0000256" key="2">
    <source>
        <dbReference type="SAM" id="Coils"/>
    </source>
</evidence>
<organism evidence="4 5">
    <name type="scientific">Salimicrobium halophilum</name>
    <dbReference type="NCBI Taxonomy" id="86666"/>
    <lineage>
        <taxon>Bacteria</taxon>
        <taxon>Bacillati</taxon>
        <taxon>Bacillota</taxon>
        <taxon>Bacilli</taxon>
        <taxon>Bacillales</taxon>
        <taxon>Bacillaceae</taxon>
        <taxon>Salimicrobium</taxon>
    </lineage>
</organism>
<protein>
    <submittedName>
        <fullName evidence="4">GAF domain-containing protein</fullName>
    </submittedName>
</protein>
<accession>A0A1G8R1H5</accession>
<dbReference type="PANTHER" id="PTHR33744">
    <property type="entry name" value="CARBOHYDRATE DIACID REGULATOR"/>
    <property type="match status" value="1"/>
</dbReference>
<feature type="coiled-coil region" evidence="2">
    <location>
        <begin position="268"/>
        <end position="295"/>
    </location>
</feature>
<dbReference type="Pfam" id="PF13556">
    <property type="entry name" value="HTH_30"/>
    <property type="match status" value="1"/>
</dbReference>
<dbReference type="InterPro" id="IPR042070">
    <property type="entry name" value="PucR_C-HTH_sf"/>
</dbReference>
<dbReference type="Gene3D" id="3.30.450.40">
    <property type="match status" value="2"/>
</dbReference>
<dbReference type="Pfam" id="PF17853">
    <property type="entry name" value="GGDEF_2"/>
    <property type="match status" value="1"/>
</dbReference>
<gene>
    <name evidence="4" type="ORF">SAMN04490247_0763</name>
</gene>
<dbReference type="STRING" id="86666.SAMN04490247_0763"/>
<dbReference type="Pfam" id="PF13185">
    <property type="entry name" value="GAF_2"/>
    <property type="match status" value="1"/>
</dbReference>
<dbReference type="Gene3D" id="1.10.10.2840">
    <property type="entry name" value="PucR C-terminal helix-turn-helix domain"/>
    <property type="match status" value="1"/>
</dbReference>
<comment type="similarity">
    <text evidence="1">Belongs to the CdaR family.</text>
</comment>
<reference evidence="5" key="1">
    <citation type="submission" date="2016-10" db="EMBL/GenBank/DDBJ databases">
        <authorList>
            <person name="Varghese N."/>
            <person name="Submissions S."/>
        </authorList>
    </citation>
    <scope>NUCLEOTIDE SEQUENCE [LARGE SCALE GENOMIC DNA]</scope>
    <source>
        <strain evidence="5">DSM 4771</strain>
    </source>
</reference>
<dbReference type="PANTHER" id="PTHR33744:SF1">
    <property type="entry name" value="DNA-BINDING TRANSCRIPTIONAL ACTIVATOR ADER"/>
    <property type="match status" value="1"/>
</dbReference>
<dbReference type="SMART" id="SM00065">
    <property type="entry name" value="GAF"/>
    <property type="match status" value="1"/>
</dbReference>
<keyword evidence="5" id="KW-1185">Reference proteome</keyword>
<name>A0A1G8R1H5_9BACI</name>
<dbReference type="SUPFAM" id="SSF55781">
    <property type="entry name" value="GAF domain-like"/>
    <property type="match status" value="1"/>
</dbReference>